<evidence type="ECO:0000313" key="3">
    <source>
        <dbReference type="Proteomes" id="UP000325081"/>
    </source>
</evidence>
<reference evidence="3" key="1">
    <citation type="journal article" date="2019" name="Curr. Biol.">
        <title>Genome Sequence of Striga asiatica Provides Insight into the Evolution of Plant Parasitism.</title>
        <authorList>
            <person name="Yoshida S."/>
            <person name="Kim S."/>
            <person name="Wafula E.K."/>
            <person name="Tanskanen J."/>
            <person name="Kim Y.M."/>
            <person name="Honaas L."/>
            <person name="Yang Z."/>
            <person name="Spallek T."/>
            <person name="Conn C.E."/>
            <person name="Ichihashi Y."/>
            <person name="Cheong K."/>
            <person name="Cui S."/>
            <person name="Der J.P."/>
            <person name="Gundlach H."/>
            <person name="Jiao Y."/>
            <person name="Hori C."/>
            <person name="Ishida J.K."/>
            <person name="Kasahara H."/>
            <person name="Kiba T."/>
            <person name="Kim M.S."/>
            <person name="Koo N."/>
            <person name="Laohavisit A."/>
            <person name="Lee Y.H."/>
            <person name="Lumba S."/>
            <person name="McCourt P."/>
            <person name="Mortimer J.C."/>
            <person name="Mutuku J.M."/>
            <person name="Nomura T."/>
            <person name="Sasaki-Sekimoto Y."/>
            <person name="Seto Y."/>
            <person name="Wang Y."/>
            <person name="Wakatake T."/>
            <person name="Sakakibara H."/>
            <person name="Demura T."/>
            <person name="Yamaguchi S."/>
            <person name="Yoneyama K."/>
            <person name="Manabe R.I."/>
            <person name="Nelson D.C."/>
            <person name="Schulman A.H."/>
            <person name="Timko M.P."/>
            <person name="dePamphilis C.W."/>
            <person name="Choi D."/>
            <person name="Shirasu K."/>
        </authorList>
    </citation>
    <scope>NUCLEOTIDE SEQUENCE [LARGE SCALE GENOMIC DNA]</scope>
    <source>
        <strain evidence="3">cv. UVA1</strain>
    </source>
</reference>
<feature type="domain" description="TPR1-like CTLH-containing" evidence="1">
    <location>
        <begin position="34"/>
        <end position="65"/>
    </location>
</feature>
<dbReference type="InterPro" id="IPR054080">
    <property type="entry name" value="TPR1-like_2nd"/>
</dbReference>
<sequence length="185" mass="20500">MLIQMVVAELEARKQVPAYNGQSRGSFTFSVLYERLSKYGDTKSARTIMLDELKKLIEANPLFRENTNFVKLQGRTRISKPSSWITHVAGCAETRWLPPLGAHVPYQPAPALVLAFFAGWMSNPPTRSHPVVSGEPIVLGAPPIPENNSVKLVLLVAKRSFFATMVVDAVIAIGNDDRLNMVRIK</sequence>
<evidence type="ECO:0000313" key="2">
    <source>
        <dbReference type="EMBL" id="GER44421.1"/>
    </source>
</evidence>
<accession>A0A5A7QKL6</accession>
<organism evidence="2 3">
    <name type="scientific">Striga asiatica</name>
    <name type="common">Asiatic witchweed</name>
    <name type="synonym">Buchnera asiatica</name>
    <dbReference type="NCBI Taxonomy" id="4170"/>
    <lineage>
        <taxon>Eukaryota</taxon>
        <taxon>Viridiplantae</taxon>
        <taxon>Streptophyta</taxon>
        <taxon>Embryophyta</taxon>
        <taxon>Tracheophyta</taxon>
        <taxon>Spermatophyta</taxon>
        <taxon>Magnoliopsida</taxon>
        <taxon>eudicotyledons</taxon>
        <taxon>Gunneridae</taxon>
        <taxon>Pentapetalae</taxon>
        <taxon>asterids</taxon>
        <taxon>lamiids</taxon>
        <taxon>Lamiales</taxon>
        <taxon>Orobanchaceae</taxon>
        <taxon>Buchnereae</taxon>
        <taxon>Striga</taxon>
    </lineage>
</organism>
<dbReference type="EMBL" id="BKCP01006959">
    <property type="protein sequence ID" value="GER44421.1"/>
    <property type="molecule type" value="Genomic_DNA"/>
</dbReference>
<comment type="caution">
    <text evidence="2">The sequence shown here is derived from an EMBL/GenBank/DDBJ whole genome shotgun (WGS) entry which is preliminary data.</text>
</comment>
<dbReference type="Pfam" id="PF21889">
    <property type="entry name" value="TPR1-like_2nd"/>
    <property type="match status" value="1"/>
</dbReference>
<keyword evidence="3" id="KW-1185">Reference proteome</keyword>
<feature type="non-terminal residue" evidence="2">
    <location>
        <position position="185"/>
    </location>
</feature>
<evidence type="ECO:0000259" key="1">
    <source>
        <dbReference type="Pfam" id="PF21889"/>
    </source>
</evidence>
<dbReference type="Proteomes" id="UP000325081">
    <property type="component" value="Unassembled WGS sequence"/>
</dbReference>
<proteinExistence type="predicted"/>
<gene>
    <name evidence="2" type="ORF">STAS_21315</name>
</gene>
<protein>
    <submittedName>
        <fullName evidence="2">TOPLESS-related 1</fullName>
    </submittedName>
</protein>
<name>A0A5A7QKL6_STRAF</name>
<dbReference type="AlphaFoldDB" id="A0A5A7QKL6"/>
<dbReference type="OrthoDB" id="1602884at2759"/>